<proteinExistence type="predicted"/>
<keyword evidence="1" id="KW-0805">Transcription regulation</keyword>
<dbReference type="EMBL" id="BIFH01000014">
    <property type="protein sequence ID" value="GCD93470.1"/>
    <property type="molecule type" value="Genomic_DNA"/>
</dbReference>
<keyword evidence="2" id="KW-0804">Transcription</keyword>
<feature type="compositionally biased region" description="Low complexity" evidence="3">
    <location>
        <begin position="74"/>
        <end position="90"/>
    </location>
</feature>
<dbReference type="Proteomes" id="UP000286931">
    <property type="component" value="Unassembled WGS sequence"/>
</dbReference>
<evidence type="ECO:0000313" key="7">
    <source>
        <dbReference type="Proteomes" id="UP000286931"/>
    </source>
</evidence>
<keyword evidence="4" id="KW-0812">Transmembrane</keyword>
<dbReference type="InterPro" id="IPR041916">
    <property type="entry name" value="Anti_sigma_zinc_sf"/>
</dbReference>
<dbReference type="OrthoDB" id="5185837at2"/>
<feature type="transmembrane region" description="Helical" evidence="4">
    <location>
        <begin position="132"/>
        <end position="156"/>
    </location>
</feature>
<accession>A0A401YFY0</accession>
<feature type="region of interest" description="Disordered" evidence="3">
    <location>
        <begin position="63"/>
        <end position="118"/>
    </location>
</feature>
<dbReference type="Pfam" id="PF13490">
    <property type="entry name" value="zf-HC2"/>
    <property type="match status" value="1"/>
</dbReference>
<organism evidence="6 7">
    <name type="scientific">Embleya hyalina</name>
    <dbReference type="NCBI Taxonomy" id="516124"/>
    <lineage>
        <taxon>Bacteria</taxon>
        <taxon>Bacillati</taxon>
        <taxon>Actinomycetota</taxon>
        <taxon>Actinomycetes</taxon>
        <taxon>Kitasatosporales</taxon>
        <taxon>Streptomycetaceae</taxon>
        <taxon>Embleya</taxon>
    </lineage>
</organism>
<evidence type="ECO:0000313" key="6">
    <source>
        <dbReference type="EMBL" id="GCD93470.1"/>
    </source>
</evidence>
<evidence type="ECO:0000256" key="4">
    <source>
        <dbReference type="SAM" id="Phobius"/>
    </source>
</evidence>
<gene>
    <name evidence="6" type="ORF">EHYA_01114</name>
</gene>
<evidence type="ECO:0000256" key="1">
    <source>
        <dbReference type="ARBA" id="ARBA00023015"/>
    </source>
</evidence>
<evidence type="ECO:0000259" key="5">
    <source>
        <dbReference type="Pfam" id="PF13490"/>
    </source>
</evidence>
<dbReference type="RefSeq" id="WP_126635761.1">
    <property type="nucleotide sequence ID" value="NZ_BIFH01000014.1"/>
</dbReference>
<dbReference type="Gene3D" id="1.10.10.1320">
    <property type="entry name" value="Anti-sigma factor, zinc-finger domain"/>
    <property type="match status" value="1"/>
</dbReference>
<sequence>MSVQPEHADVGAYALGLLEPADREAFEEHLTTCDRCLDELADFSGMATLLTELRDEGVYELPEARGEPEPAGRAVPPQAAAPEPPALRVAPPTPPAPSTGSAPAAPSAPSAPSAPVDELAARRAARRAPRRSLLVAACAALVIGLGAGVLTGRTWFEDDSSTSTRAVPGDPMAVIAANGRVVGATGPNGGAAARIALESKAWGTNLALELRNVRGPLKCSLVAVDKAGKEQQISSWMVPPKGYGVPGSEAPLVLQTGTWTAKDDLARFDVRTSDGGTLVSVPA</sequence>
<keyword evidence="4" id="KW-0472">Membrane</keyword>
<dbReference type="AlphaFoldDB" id="A0A401YFY0"/>
<protein>
    <submittedName>
        <fullName evidence="6">RNA polymerase subunit sigma</fullName>
    </submittedName>
</protein>
<keyword evidence="4" id="KW-1133">Transmembrane helix</keyword>
<evidence type="ECO:0000256" key="3">
    <source>
        <dbReference type="SAM" id="MobiDB-lite"/>
    </source>
</evidence>
<reference evidence="6 7" key="1">
    <citation type="submission" date="2018-12" db="EMBL/GenBank/DDBJ databases">
        <title>Draft genome sequence of Embleya hyalina NBRC 13850T.</title>
        <authorList>
            <person name="Komaki H."/>
            <person name="Hosoyama A."/>
            <person name="Kimura A."/>
            <person name="Ichikawa N."/>
            <person name="Tamura T."/>
        </authorList>
    </citation>
    <scope>NUCLEOTIDE SEQUENCE [LARGE SCALE GENOMIC DNA]</scope>
    <source>
        <strain evidence="6 7">NBRC 13850</strain>
    </source>
</reference>
<name>A0A401YFY0_9ACTN</name>
<comment type="caution">
    <text evidence="6">The sequence shown here is derived from an EMBL/GenBank/DDBJ whole genome shotgun (WGS) entry which is preliminary data.</text>
</comment>
<keyword evidence="7" id="KW-1185">Reference proteome</keyword>
<dbReference type="InterPro" id="IPR027383">
    <property type="entry name" value="Znf_put"/>
</dbReference>
<feature type="compositionally biased region" description="Low complexity" evidence="3">
    <location>
        <begin position="98"/>
        <end position="115"/>
    </location>
</feature>
<feature type="domain" description="Putative zinc-finger" evidence="5">
    <location>
        <begin position="10"/>
        <end position="36"/>
    </location>
</feature>
<evidence type="ECO:0000256" key="2">
    <source>
        <dbReference type="ARBA" id="ARBA00023163"/>
    </source>
</evidence>